<dbReference type="PANTHER" id="PTHR39605">
    <property type="entry name" value="MAJOR FACILITATOR SUPERFAMILY (MFS) PROFILE DOMAIN-CONTAINING PROTEIN"/>
    <property type="match status" value="1"/>
</dbReference>
<dbReference type="PANTHER" id="PTHR39605:SF1">
    <property type="entry name" value="MAJOR FACILITATOR SUPERFAMILY (MFS) PROFILE DOMAIN-CONTAINING PROTEIN"/>
    <property type="match status" value="1"/>
</dbReference>
<dbReference type="OrthoDB" id="2550114at2759"/>
<keyword evidence="2" id="KW-1133">Transmembrane helix</keyword>
<evidence type="ECO:0000256" key="1">
    <source>
        <dbReference type="SAM" id="MobiDB-lite"/>
    </source>
</evidence>
<keyword evidence="2" id="KW-0472">Membrane</keyword>
<gene>
    <name evidence="4" type="ORF">D0868_08255</name>
    <name evidence="3" type="ORF">D0869_06096</name>
</gene>
<feature type="transmembrane region" description="Helical" evidence="2">
    <location>
        <begin position="119"/>
        <end position="142"/>
    </location>
</feature>
<comment type="caution">
    <text evidence="3">The sequence shown here is derived from an EMBL/GenBank/DDBJ whole genome shotgun (WGS) entry which is preliminary data.</text>
</comment>
<feature type="transmembrane region" description="Helical" evidence="2">
    <location>
        <begin position="51"/>
        <end position="72"/>
    </location>
</feature>
<dbReference type="Proteomes" id="UP000281245">
    <property type="component" value="Unassembled WGS sequence"/>
</dbReference>
<proteinExistence type="predicted"/>
<sequence length="202" mass="21927">MDAFKAYAFGTAGYCSLQALPLLLTPKLIVSMLAKDARPITDLEAYLSRSLALGLLAFALLVILLTGAVPLTGGIEENVKGTNGDGLSKDPYAYPTLLVMTGYHALTAFYLYTQVTGRWTFGLGAGLIFSSILFCFGVWVSVFGSEKGRISKTTGADKRTSNFPFGNSESAKSKKKESKEEKKDEAKAERKRKSVARTSSWR</sequence>
<feature type="transmembrane region" description="Helical" evidence="2">
    <location>
        <begin position="92"/>
        <end position="112"/>
    </location>
</feature>
<keyword evidence="2" id="KW-0812">Transmembrane</keyword>
<evidence type="ECO:0000256" key="2">
    <source>
        <dbReference type="SAM" id="Phobius"/>
    </source>
</evidence>
<reference evidence="5 6" key="1">
    <citation type="journal article" date="2018" name="BMC Genomics">
        <title>Genomic evidence for intraspecific hybridization in a clonal and extremely halotolerant yeast.</title>
        <authorList>
            <person name="Gostincar C."/>
            <person name="Stajich J.E."/>
            <person name="Zupancic J."/>
            <person name="Zalar P."/>
            <person name="Gunde-Cimerman N."/>
        </authorList>
    </citation>
    <scope>NUCLEOTIDE SEQUENCE [LARGE SCALE GENOMIC DNA]</scope>
    <source>
        <strain evidence="4 6">EXF-6654</strain>
        <strain evidence="3 5">EXF-6656</strain>
    </source>
</reference>
<evidence type="ECO:0000313" key="5">
    <source>
        <dbReference type="Proteomes" id="UP000281245"/>
    </source>
</evidence>
<feature type="compositionally biased region" description="Basic and acidic residues" evidence="1">
    <location>
        <begin position="177"/>
        <end position="188"/>
    </location>
</feature>
<dbReference type="AlphaFoldDB" id="A0A3M6WUT5"/>
<dbReference type="EMBL" id="QWIK01000723">
    <property type="protein sequence ID" value="RMY01889.1"/>
    <property type="molecule type" value="Genomic_DNA"/>
</dbReference>
<dbReference type="EMBL" id="QWIJ01000435">
    <property type="protein sequence ID" value="RMX82375.1"/>
    <property type="molecule type" value="Genomic_DNA"/>
</dbReference>
<dbReference type="Proteomes" id="UP000282582">
    <property type="component" value="Unassembled WGS sequence"/>
</dbReference>
<protein>
    <submittedName>
        <fullName evidence="3">Uncharacterized protein</fullName>
    </submittedName>
</protein>
<evidence type="ECO:0000313" key="6">
    <source>
        <dbReference type="Proteomes" id="UP000282582"/>
    </source>
</evidence>
<evidence type="ECO:0000313" key="4">
    <source>
        <dbReference type="EMBL" id="RMY01889.1"/>
    </source>
</evidence>
<evidence type="ECO:0000313" key="3">
    <source>
        <dbReference type="EMBL" id="RMX82375.1"/>
    </source>
</evidence>
<name>A0A3M6WUT5_HORWE</name>
<feature type="region of interest" description="Disordered" evidence="1">
    <location>
        <begin position="151"/>
        <end position="202"/>
    </location>
</feature>
<accession>A0A3M6WUT5</accession>
<organism evidence="3 5">
    <name type="scientific">Hortaea werneckii</name>
    <name type="common">Black yeast</name>
    <name type="synonym">Cladosporium werneckii</name>
    <dbReference type="NCBI Taxonomy" id="91943"/>
    <lineage>
        <taxon>Eukaryota</taxon>
        <taxon>Fungi</taxon>
        <taxon>Dikarya</taxon>
        <taxon>Ascomycota</taxon>
        <taxon>Pezizomycotina</taxon>
        <taxon>Dothideomycetes</taxon>
        <taxon>Dothideomycetidae</taxon>
        <taxon>Mycosphaerellales</taxon>
        <taxon>Teratosphaeriaceae</taxon>
        <taxon>Hortaea</taxon>
    </lineage>
</organism>